<comment type="caution">
    <text evidence="1">The sequence shown here is derived from an EMBL/GenBank/DDBJ whole genome shotgun (WGS) entry which is preliminary data.</text>
</comment>
<reference evidence="1" key="1">
    <citation type="journal article" date="2019" name="bioRxiv">
        <title>The Genome of the Zebra Mussel, Dreissena polymorpha: A Resource for Invasive Species Research.</title>
        <authorList>
            <person name="McCartney M.A."/>
            <person name="Auch B."/>
            <person name="Kono T."/>
            <person name="Mallez S."/>
            <person name="Zhang Y."/>
            <person name="Obille A."/>
            <person name="Becker A."/>
            <person name="Abrahante J.E."/>
            <person name="Garbe J."/>
            <person name="Badalamenti J.P."/>
            <person name="Herman A."/>
            <person name="Mangelson H."/>
            <person name="Liachko I."/>
            <person name="Sullivan S."/>
            <person name="Sone E.D."/>
            <person name="Koren S."/>
            <person name="Silverstein K.A.T."/>
            <person name="Beckman K.B."/>
            <person name="Gohl D.M."/>
        </authorList>
    </citation>
    <scope>NUCLEOTIDE SEQUENCE</scope>
    <source>
        <strain evidence="1">Duluth1</strain>
        <tissue evidence="1">Whole animal</tissue>
    </source>
</reference>
<gene>
    <name evidence="1" type="ORF">DPMN_140889</name>
</gene>
<evidence type="ECO:0000313" key="2">
    <source>
        <dbReference type="Proteomes" id="UP000828390"/>
    </source>
</evidence>
<dbReference type="EMBL" id="JAIWYP010000006">
    <property type="protein sequence ID" value="KAH3812456.1"/>
    <property type="molecule type" value="Genomic_DNA"/>
</dbReference>
<organism evidence="1 2">
    <name type="scientific">Dreissena polymorpha</name>
    <name type="common">Zebra mussel</name>
    <name type="synonym">Mytilus polymorpha</name>
    <dbReference type="NCBI Taxonomy" id="45954"/>
    <lineage>
        <taxon>Eukaryota</taxon>
        <taxon>Metazoa</taxon>
        <taxon>Spiralia</taxon>
        <taxon>Lophotrochozoa</taxon>
        <taxon>Mollusca</taxon>
        <taxon>Bivalvia</taxon>
        <taxon>Autobranchia</taxon>
        <taxon>Heteroconchia</taxon>
        <taxon>Euheterodonta</taxon>
        <taxon>Imparidentia</taxon>
        <taxon>Neoheterodontei</taxon>
        <taxon>Myida</taxon>
        <taxon>Dreissenoidea</taxon>
        <taxon>Dreissenidae</taxon>
        <taxon>Dreissena</taxon>
    </lineage>
</organism>
<dbReference type="AlphaFoldDB" id="A0A9D4GBP7"/>
<proteinExistence type="predicted"/>
<reference evidence="1" key="2">
    <citation type="submission" date="2020-11" db="EMBL/GenBank/DDBJ databases">
        <authorList>
            <person name="McCartney M.A."/>
            <person name="Auch B."/>
            <person name="Kono T."/>
            <person name="Mallez S."/>
            <person name="Becker A."/>
            <person name="Gohl D.M."/>
            <person name="Silverstein K.A.T."/>
            <person name="Koren S."/>
            <person name="Bechman K.B."/>
            <person name="Herman A."/>
            <person name="Abrahante J.E."/>
            <person name="Garbe J."/>
        </authorList>
    </citation>
    <scope>NUCLEOTIDE SEQUENCE</scope>
    <source>
        <strain evidence="1">Duluth1</strain>
        <tissue evidence="1">Whole animal</tissue>
    </source>
</reference>
<dbReference type="Proteomes" id="UP000828390">
    <property type="component" value="Unassembled WGS sequence"/>
</dbReference>
<keyword evidence="2" id="KW-1185">Reference proteome</keyword>
<evidence type="ECO:0000313" key="1">
    <source>
        <dbReference type="EMBL" id="KAH3812456.1"/>
    </source>
</evidence>
<protein>
    <submittedName>
        <fullName evidence="1">Uncharacterized protein</fullName>
    </submittedName>
</protein>
<accession>A0A9D4GBP7</accession>
<name>A0A9D4GBP7_DREPO</name>
<sequence length="53" mass="6150">MPVRHSTWEWAPLEITPEITYHSIARVKMRQHVTVQHTSTRMNADGEISTDFG</sequence>